<dbReference type="InterPro" id="IPR013762">
    <property type="entry name" value="Integrase-like_cat_sf"/>
</dbReference>
<dbReference type="InterPro" id="IPR002104">
    <property type="entry name" value="Integrase_catalytic"/>
</dbReference>
<gene>
    <name evidence="5" type="ORF">NIES23_61560</name>
</gene>
<keyword evidence="2" id="KW-0238">DNA-binding</keyword>
<evidence type="ECO:0000259" key="4">
    <source>
        <dbReference type="PROSITE" id="PS51898"/>
    </source>
</evidence>
<dbReference type="Pfam" id="PF00589">
    <property type="entry name" value="Phage_integrase"/>
    <property type="match status" value="1"/>
</dbReference>
<feature type="domain" description="Tyr recombinase" evidence="4">
    <location>
        <begin position="125"/>
        <end position="310"/>
    </location>
</feature>
<dbReference type="PANTHER" id="PTHR30349">
    <property type="entry name" value="PHAGE INTEGRASE-RELATED"/>
    <property type="match status" value="1"/>
</dbReference>
<geneLocation type="plasmid" evidence="5">
    <name>plasmid3</name>
</geneLocation>
<dbReference type="EMBL" id="AP018219">
    <property type="protein sequence ID" value="BAY73328.1"/>
    <property type="molecule type" value="Genomic_DNA"/>
</dbReference>
<dbReference type="SUPFAM" id="SSF56349">
    <property type="entry name" value="DNA breaking-rejoining enzymes"/>
    <property type="match status" value="1"/>
</dbReference>
<dbReference type="AlphaFoldDB" id="A0A1Z4KWM6"/>
<dbReference type="Gene3D" id="1.10.443.10">
    <property type="entry name" value="Intergrase catalytic core"/>
    <property type="match status" value="1"/>
</dbReference>
<dbReference type="GO" id="GO:0003677">
    <property type="term" value="F:DNA binding"/>
    <property type="evidence" value="ECO:0007669"/>
    <property type="project" value="UniProtKB-KW"/>
</dbReference>
<keyword evidence="3" id="KW-0233">DNA recombination</keyword>
<dbReference type="GO" id="GO:0006310">
    <property type="term" value="P:DNA recombination"/>
    <property type="evidence" value="ECO:0007669"/>
    <property type="project" value="UniProtKB-KW"/>
</dbReference>
<dbReference type="InterPro" id="IPR011010">
    <property type="entry name" value="DNA_brk_join_enz"/>
</dbReference>
<dbReference type="CDD" id="cd00397">
    <property type="entry name" value="DNA_BRE_C"/>
    <property type="match status" value="1"/>
</dbReference>
<evidence type="ECO:0000313" key="5">
    <source>
        <dbReference type="EMBL" id="BAY73328.1"/>
    </source>
</evidence>
<evidence type="ECO:0000313" key="6">
    <source>
        <dbReference type="Proteomes" id="UP000217507"/>
    </source>
</evidence>
<organism evidence="5 6">
    <name type="scientific">Trichormus variabilis NIES-23</name>
    <dbReference type="NCBI Taxonomy" id="1973479"/>
    <lineage>
        <taxon>Bacteria</taxon>
        <taxon>Bacillati</taxon>
        <taxon>Cyanobacteriota</taxon>
        <taxon>Cyanophyceae</taxon>
        <taxon>Nostocales</taxon>
        <taxon>Nostocaceae</taxon>
        <taxon>Trichormus</taxon>
    </lineage>
</organism>
<evidence type="ECO:0000256" key="3">
    <source>
        <dbReference type="ARBA" id="ARBA00023172"/>
    </source>
</evidence>
<evidence type="ECO:0000256" key="2">
    <source>
        <dbReference type="ARBA" id="ARBA00023125"/>
    </source>
</evidence>
<dbReference type="GO" id="GO:0015074">
    <property type="term" value="P:DNA integration"/>
    <property type="evidence" value="ECO:0007669"/>
    <property type="project" value="InterPro"/>
</dbReference>
<accession>A0A1Z4KWM6</accession>
<dbReference type="Proteomes" id="UP000217507">
    <property type="component" value="Plasmid Plasmid3 dna"/>
</dbReference>
<protein>
    <submittedName>
        <fullName evidence="5">Integrase/recombinase</fullName>
    </submittedName>
</protein>
<name>A0A1Z4KWM6_ANAVA</name>
<dbReference type="InterPro" id="IPR050090">
    <property type="entry name" value="Tyrosine_recombinase_XerCD"/>
</dbReference>
<keyword evidence="5" id="KW-0614">Plasmid</keyword>
<dbReference type="PANTHER" id="PTHR30349:SF41">
    <property type="entry name" value="INTEGRASE_RECOMBINASE PROTEIN MJ0367-RELATED"/>
    <property type="match status" value="1"/>
</dbReference>
<dbReference type="PROSITE" id="PS51898">
    <property type="entry name" value="TYR_RECOMBINASE"/>
    <property type="match status" value="1"/>
</dbReference>
<comment type="similarity">
    <text evidence="1">Belongs to the 'phage' integrase family.</text>
</comment>
<proteinExistence type="inferred from homology"/>
<evidence type="ECO:0000256" key="1">
    <source>
        <dbReference type="ARBA" id="ARBA00008857"/>
    </source>
</evidence>
<sequence>MGEDKTRQIDLVLSTPLPLTLHPAAVYLSSLSSSSRRTTEKALNVIARLLTTNECDALSLDWSKLRYQHTAAIRAIFIEQYSPATTNRMLYALRRVLKESLRLGLMKEQDYQSAIDLKRVRGDSLLRGRLLKTAEIAALLQDCKQDNNAIGLRDAALFGILSACGLRRSEAVQLEVKDFGRDDNSLKVLHGKGGKSRTVYFPPGAVKVLDDWLKIRGKLPGALLCPVKRGGHIHIGQLTDQAVMAICQKRAKTAGVEPFSPHDFRRTFITRLLEAGVDVLTVCELAGHADPATTRKYDLRSEAAKRKAVECLNFLYENSF</sequence>
<reference evidence="5 6" key="1">
    <citation type="submission" date="2017-06" db="EMBL/GenBank/DDBJ databases">
        <title>Genome sequencing of cyanobaciteial culture collection at National Institute for Environmental Studies (NIES).</title>
        <authorList>
            <person name="Hirose Y."/>
            <person name="Shimura Y."/>
            <person name="Fujisawa T."/>
            <person name="Nakamura Y."/>
            <person name="Kawachi M."/>
        </authorList>
    </citation>
    <scope>NUCLEOTIDE SEQUENCE [LARGE SCALE GENOMIC DNA]</scope>
    <source>
        <strain evidence="5 6">NIES-23</strain>
        <plasmid evidence="6">Plasmid Plasmid3 dna</plasmid>
    </source>
</reference>